<proteinExistence type="inferred from homology"/>
<evidence type="ECO:0000256" key="2">
    <source>
        <dbReference type="ARBA" id="ARBA00022801"/>
    </source>
</evidence>
<dbReference type="GO" id="GO:0016020">
    <property type="term" value="C:membrane"/>
    <property type="evidence" value="ECO:0007669"/>
    <property type="project" value="GOC"/>
</dbReference>
<evidence type="ECO:0000313" key="9">
    <source>
        <dbReference type="Proteomes" id="UP001432027"/>
    </source>
</evidence>
<protein>
    <recommendedName>
        <fullName evidence="7">Saposin B-type domain-containing protein</fullName>
    </recommendedName>
</protein>
<dbReference type="GO" id="GO:0046513">
    <property type="term" value="P:ceramide biosynthetic process"/>
    <property type="evidence" value="ECO:0007669"/>
    <property type="project" value="TreeGrafter"/>
</dbReference>
<comment type="catalytic activity">
    <reaction evidence="5">
        <text>a sphingomyelin + H2O = phosphocholine + an N-acylsphing-4-enine + H(+)</text>
        <dbReference type="Rhea" id="RHEA:19253"/>
        <dbReference type="ChEBI" id="CHEBI:15377"/>
        <dbReference type="ChEBI" id="CHEBI:15378"/>
        <dbReference type="ChEBI" id="CHEBI:17636"/>
        <dbReference type="ChEBI" id="CHEBI:52639"/>
        <dbReference type="ChEBI" id="CHEBI:295975"/>
        <dbReference type="EC" id="3.1.4.12"/>
    </reaction>
    <physiologicalReaction direction="left-to-right" evidence="5">
        <dbReference type="Rhea" id="RHEA:19254"/>
    </physiologicalReaction>
</comment>
<dbReference type="EMBL" id="BTSX01000002">
    <property type="protein sequence ID" value="GMS84759.1"/>
    <property type="molecule type" value="Genomic_DNA"/>
</dbReference>
<keyword evidence="6" id="KW-0732">Signal</keyword>
<dbReference type="PROSITE" id="PS50015">
    <property type="entry name" value="SAP_B"/>
    <property type="match status" value="1"/>
</dbReference>
<organism evidence="8 9">
    <name type="scientific">Pristionchus entomophagus</name>
    <dbReference type="NCBI Taxonomy" id="358040"/>
    <lineage>
        <taxon>Eukaryota</taxon>
        <taxon>Metazoa</taxon>
        <taxon>Ecdysozoa</taxon>
        <taxon>Nematoda</taxon>
        <taxon>Chromadorea</taxon>
        <taxon>Rhabditida</taxon>
        <taxon>Rhabditina</taxon>
        <taxon>Diplogasteromorpha</taxon>
        <taxon>Diplogasteroidea</taxon>
        <taxon>Neodiplogasteridae</taxon>
        <taxon>Pristionchus</taxon>
    </lineage>
</organism>
<dbReference type="CDD" id="cd00842">
    <property type="entry name" value="MPP_ASMase"/>
    <property type="match status" value="1"/>
</dbReference>
<comment type="caution">
    <text evidence="8">The sequence shown here is derived from an EMBL/GenBank/DDBJ whole genome shotgun (WGS) entry which is preliminary data.</text>
</comment>
<evidence type="ECO:0000313" key="8">
    <source>
        <dbReference type="EMBL" id="GMS84759.1"/>
    </source>
</evidence>
<dbReference type="InterPro" id="IPR008139">
    <property type="entry name" value="SaposinB_dom"/>
</dbReference>
<feature type="chain" id="PRO_5043797927" description="Saposin B-type domain-containing protein" evidence="6">
    <location>
        <begin position="20"/>
        <end position="395"/>
    </location>
</feature>
<feature type="signal peptide" evidence="6">
    <location>
        <begin position="1"/>
        <end position="19"/>
    </location>
</feature>
<dbReference type="GO" id="GO:0005615">
    <property type="term" value="C:extracellular space"/>
    <property type="evidence" value="ECO:0007669"/>
    <property type="project" value="TreeGrafter"/>
</dbReference>
<evidence type="ECO:0000256" key="3">
    <source>
        <dbReference type="ARBA" id="ARBA00023157"/>
    </source>
</evidence>
<dbReference type="GO" id="GO:0005764">
    <property type="term" value="C:lysosome"/>
    <property type="evidence" value="ECO:0007669"/>
    <property type="project" value="TreeGrafter"/>
</dbReference>
<dbReference type="Pfam" id="PF00149">
    <property type="entry name" value="Metallophos"/>
    <property type="match status" value="1"/>
</dbReference>
<dbReference type="PANTHER" id="PTHR10340">
    <property type="entry name" value="SPHINGOMYELIN PHOSPHODIESTERASE"/>
    <property type="match status" value="1"/>
</dbReference>
<evidence type="ECO:0000256" key="6">
    <source>
        <dbReference type="SAM" id="SignalP"/>
    </source>
</evidence>
<sequence length="395" mass="44633">MRLLSFPLFSLFLLVLCHAAPNKKKMNKKDLTKMVKDLRESNEPVTCVGCIAVAAPLAYVARLTPTEGIILWFAKMICSINQPMEVCDGITQQFREEFFYVFRRLANDPGKICAALIPGCVDPSDPDGEGWNIPLPPRPLSLTFPSPPPSPSPSSTSTPNILKVLQITDIHIDFHYEPGSEAECSDPVCCRGRGRGSHNPSVAAGFWGTIGKCDIPYRTMENMLSHISKNHQVDYIMVGGDIIDHYDWKYSWEGTLEVLRNVSSLFKEQFPTTPIYWALGNHEGVPVNSFAPHSVDEQFWPIHLYDQLTQMNKPWIKEDEDNKSSRYRGSWSTLVTDRLRLISINTGFCINTNFFLYLNQSDPDGTMTWFVEQMKKAELAGENVHILAHIPPRIL</sequence>
<keyword evidence="4" id="KW-0325">Glycoprotein</keyword>
<dbReference type="GO" id="GO:0061750">
    <property type="term" value="F:acid sphingomyelin phosphodiesterase activity"/>
    <property type="evidence" value="ECO:0007669"/>
    <property type="project" value="TreeGrafter"/>
</dbReference>
<feature type="domain" description="Saposin B-type" evidence="7">
    <location>
        <begin position="43"/>
        <end position="124"/>
    </location>
</feature>
<dbReference type="Gene3D" id="3.60.21.10">
    <property type="match status" value="1"/>
</dbReference>
<dbReference type="PANTHER" id="PTHR10340:SF34">
    <property type="entry name" value="SPHINGOMYELIN PHOSPHODIESTERASE"/>
    <property type="match status" value="1"/>
</dbReference>
<keyword evidence="3" id="KW-1015">Disulfide bond</keyword>
<evidence type="ECO:0000256" key="1">
    <source>
        <dbReference type="ARBA" id="ARBA00008234"/>
    </source>
</evidence>
<dbReference type="GO" id="GO:0006685">
    <property type="term" value="P:sphingomyelin catabolic process"/>
    <property type="evidence" value="ECO:0007669"/>
    <property type="project" value="TreeGrafter"/>
</dbReference>
<reference evidence="8" key="1">
    <citation type="submission" date="2023-10" db="EMBL/GenBank/DDBJ databases">
        <title>Genome assembly of Pristionchus species.</title>
        <authorList>
            <person name="Yoshida K."/>
            <person name="Sommer R.J."/>
        </authorList>
    </citation>
    <scope>NUCLEOTIDE SEQUENCE</scope>
    <source>
        <strain evidence="8">RS0144</strain>
    </source>
</reference>
<dbReference type="InterPro" id="IPR004843">
    <property type="entry name" value="Calcineurin-like_PHP"/>
</dbReference>
<comment type="similarity">
    <text evidence="1">Belongs to the acid sphingomyelinase family.</text>
</comment>
<evidence type="ECO:0000259" key="7">
    <source>
        <dbReference type="PROSITE" id="PS50015"/>
    </source>
</evidence>
<keyword evidence="9" id="KW-1185">Reference proteome</keyword>
<dbReference type="InterPro" id="IPR041805">
    <property type="entry name" value="ASMase/PPN1_MPP"/>
</dbReference>
<keyword evidence="2" id="KW-0378">Hydrolase</keyword>
<dbReference type="SUPFAM" id="SSF56300">
    <property type="entry name" value="Metallo-dependent phosphatases"/>
    <property type="match status" value="1"/>
</dbReference>
<dbReference type="Proteomes" id="UP001432027">
    <property type="component" value="Unassembled WGS sequence"/>
</dbReference>
<evidence type="ECO:0000256" key="4">
    <source>
        <dbReference type="ARBA" id="ARBA00023180"/>
    </source>
</evidence>
<gene>
    <name evidence="8" type="ORF">PENTCL1PPCAC_6934</name>
</gene>
<accession>A0AAV5SWX7</accession>
<name>A0AAV5SWX7_9BILA</name>
<dbReference type="InterPro" id="IPR029052">
    <property type="entry name" value="Metallo-depent_PP-like"/>
</dbReference>
<evidence type="ECO:0000256" key="5">
    <source>
        <dbReference type="ARBA" id="ARBA00047268"/>
    </source>
</evidence>
<dbReference type="AlphaFoldDB" id="A0AAV5SWX7"/>